<feature type="compositionally biased region" description="Basic and acidic residues" evidence="1">
    <location>
        <begin position="13"/>
        <end position="26"/>
    </location>
</feature>
<protein>
    <submittedName>
        <fullName evidence="3">Uncharacterized protein</fullName>
    </submittedName>
</protein>
<evidence type="ECO:0000256" key="1">
    <source>
        <dbReference type="SAM" id="MobiDB-lite"/>
    </source>
</evidence>
<dbReference type="Proteomes" id="UP000192634">
    <property type="component" value="Unassembled WGS sequence"/>
</dbReference>
<evidence type="ECO:0000313" key="4">
    <source>
        <dbReference type="Proteomes" id="UP000192634"/>
    </source>
</evidence>
<dbReference type="AlphaFoldDB" id="A0A1W1Y4Z0"/>
<feature type="transmembrane region" description="Helical" evidence="2">
    <location>
        <begin position="220"/>
        <end position="242"/>
    </location>
</feature>
<feature type="compositionally biased region" description="Low complexity" evidence="1">
    <location>
        <begin position="86"/>
        <end position="95"/>
    </location>
</feature>
<gene>
    <name evidence="3" type="ORF">SAMN06296429_10124</name>
</gene>
<evidence type="ECO:0000256" key="2">
    <source>
        <dbReference type="SAM" id="Phobius"/>
    </source>
</evidence>
<keyword evidence="2" id="KW-0812">Transmembrane</keyword>
<keyword evidence="2" id="KW-0472">Membrane</keyword>
<organism evidence="3 4">
    <name type="scientific">Janibacter indicus</name>
    <dbReference type="NCBI Taxonomy" id="857417"/>
    <lineage>
        <taxon>Bacteria</taxon>
        <taxon>Bacillati</taxon>
        <taxon>Actinomycetota</taxon>
        <taxon>Actinomycetes</taxon>
        <taxon>Micrococcales</taxon>
        <taxon>Intrasporangiaceae</taxon>
        <taxon>Janibacter</taxon>
    </lineage>
</organism>
<reference evidence="3 4" key="1">
    <citation type="submission" date="2017-04" db="EMBL/GenBank/DDBJ databases">
        <authorList>
            <person name="Afonso C.L."/>
            <person name="Miller P.J."/>
            <person name="Scott M.A."/>
            <person name="Spackman E."/>
            <person name="Goraichik I."/>
            <person name="Dimitrov K.M."/>
            <person name="Suarez D.L."/>
            <person name="Swayne D.E."/>
        </authorList>
    </citation>
    <scope>NUCLEOTIDE SEQUENCE [LARGE SCALE GENOMIC DNA]</scope>
    <source>
        <strain evidence="3 4">CGMCC 1.12511</strain>
    </source>
</reference>
<evidence type="ECO:0000313" key="3">
    <source>
        <dbReference type="EMBL" id="SMC31223.1"/>
    </source>
</evidence>
<dbReference type="EMBL" id="FWXN01000001">
    <property type="protein sequence ID" value="SMC31223.1"/>
    <property type="molecule type" value="Genomic_DNA"/>
</dbReference>
<feature type="region of interest" description="Disordered" evidence="1">
    <location>
        <begin position="57"/>
        <end position="103"/>
    </location>
</feature>
<accession>A0A1W1Y4Z0</accession>
<name>A0A1W1Y4Z0_9MICO</name>
<feature type="region of interest" description="Disordered" evidence="1">
    <location>
        <begin position="1"/>
        <end position="26"/>
    </location>
</feature>
<keyword evidence="2" id="KW-1133">Transmembrane helix</keyword>
<proteinExistence type="predicted"/>
<sequence>MATRWSRWSELCEDPRDPNVGRGDPRDLVGLRMRLTRSRGSAAGGLAPRPAWDRVSRLGRGRPCTSTSVGPGLEARPRTALHLDQRGAGSRGSAADGLAPRPAWDRVSRLGRGRPRSSTSVVRGLEARPRAALHLDQRGTGSRGSAAGGLAPRPAWCGVSRLGRGRPCTSTSVGPGLEARPRAALLLDQRGGRPCTSTNVKGAAPVIRCGPLRQVVQCSAVGLLAVVGGLALAGATLAGALAHGDSLTVVSQPTGTEYRRSF</sequence>
<feature type="compositionally biased region" description="Basic and acidic residues" evidence="1">
    <location>
        <begin position="75"/>
        <end position="85"/>
    </location>
</feature>